<dbReference type="AlphaFoldDB" id="A0A1A9VZN1"/>
<dbReference type="SUPFAM" id="SSF48403">
    <property type="entry name" value="Ankyrin repeat"/>
    <property type="match status" value="1"/>
</dbReference>
<dbReference type="GO" id="GO:0051059">
    <property type="term" value="F:NF-kappaB binding"/>
    <property type="evidence" value="ECO:0007669"/>
    <property type="project" value="TreeGrafter"/>
</dbReference>
<dbReference type="PANTHER" id="PTHR46680">
    <property type="entry name" value="NF-KAPPA-B INHIBITOR ALPHA"/>
    <property type="match status" value="1"/>
</dbReference>
<dbReference type="Gene3D" id="1.25.40.20">
    <property type="entry name" value="Ankyrin repeat-containing domain"/>
    <property type="match status" value="1"/>
</dbReference>
<name>A0A1A9VZN1_9MUSC</name>
<dbReference type="STRING" id="37001.A0A1A9VZN1"/>
<sequence length="531" mass="60625">MDKKKTLKPLLFVKSCAINKSQPLKLSPSVISLPTVSVNAQITTAKLEKSDIISGEDAISTGLITDDKYQQRKSMQSAYKELFSALLRLPDKQVQQRVLDAINGKLKIFSTVATQTDPIEISECTAKVNVSNKEETGKYCVPQNEKEGQKIFTSTNKRRRRRRRIMLPQVTKESHAVTALKNLPPKMIKRKVYNANNATNKKSTTATQDNLCKRARLDSLVNLIPTDIDSADLFTMDFFEEDRQRDKMYEQMIKEHLVAGVVMANGLLPIHETIMQNDLIRLKRQLYIWQEVKKVDLNELLTADDEDCLQLSIINNCYPAIVHVLLESGLNSNSLDAQTNTVIHLAILHDIEVESLEYLMQRISLKNLLILNDDGYTPLHLAVRHERYLLAECLINELDKRSNGEKYYKRDFSPDGDMNIIKRDFQSYYEKVCLQMVTEKNVATRIHNSTLKRQLLEAGDMRSGNTALFFALENRTEALIYFLLAHLSYPCIENLCGQDAKTYFCEFGKSLNLSLNIDTAMEKVIQIRTSC</sequence>
<dbReference type="InterPro" id="IPR036770">
    <property type="entry name" value="Ankyrin_rpt-contain_sf"/>
</dbReference>
<dbReference type="GO" id="GO:0071356">
    <property type="term" value="P:cellular response to tumor necrosis factor"/>
    <property type="evidence" value="ECO:0007669"/>
    <property type="project" value="TreeGrafter"/>
</dbReference>
<dbReference type="Proteomes" id="UP000091820">
    <property type="component" value="Unassembled WGS sequence"/>
</dbReference>
<dbReference type="SMART" id="SM00248">
    <property type="entry name" value="ANK"/>
    <property type="match status" value="4"/>
</dbReference>
<keyword evidence="2" id="KW-0040">ANK repeat</keyword>
<reference evidence="4" key="1">
    <citation type="submission" date="2014-03" db="EMBL/GenBank/DDBJ databases">
        <authorList>
            <person name="Aksoy S."/>
            <person name="Warren W."/>
            <person name="Wilson R.K."/>
        </authorList>
    </citation>
    <scope>NUCLEOTIDE SEQUENCE [LARGE SCALE GENOMIC DNA]</scope>
    <source>
        <strain evidence="4">IAEA</strain>
    </source>
</reference>
<dbReference type="PANTHER" id="PTHR46680:SF3">
    <property type="entry name" value="NF-KAPPA-B INHIBITOR CACTUS"/>
    <property type="match status" value="1"/>
</dbReference>
<reference evidence="3" key="2">
    <citation type="submission" date="2020-05" db="UniProtKB">
        <authorList>
            <consortium name="EnsemblMetazoa"/>
        </authorList>
    </citation>
    <scope>IDENTIFICATION</scope>
    <source>
        <strain evidence="3">IAEA</strain>
    </source>
</reference>
<evidence type="ECO:0000313" key="4">
    <source>
        <dbReference type="Proteomes" id="UP000091820"/>
    </source>
</evidence>
<organism evidence="3 4">
    <name type="scientific">Glossina brevipalpis</name>
    <dbReference type="NCBI Taxonomy" id="37001"/>
    <lineage>
        <taxon>Eukaryota</taxon>
        <taxon>Metazoa</taxon>
        <taxon>Ecdysozoa</taxon>
        <taxon>Arthropoda</taxon>
        <taxon>Hexapoda</taxon>
        <taxon>Insecta</taxon>
        <taxon>Pterygota</taxon>
        <taxon>Neoptera</taxon>
        <taxon>Endopterygota</taxon>
        <taxon>Diptera</taxon>
        <taxon>Brachycera</taxon>
        <taxon>Muscomorpha</taxon>
        <taxon>Hippoboscoidea</taxon>
        <taxon>Glossinidae</taxon>
        <taxon>Glossina</taxon>
    </lineage>
</organism>
<evidence type="ECO:0000256" key="1">
    <source>
        <dbReference type="ARBA" id="ARBA00022737"/>
    </source>
</evidence>
<protein>
    <submittedName>
        <fullName evidence="3">ANK_REP_REGION domain-containing protein</fullName>
    </submittedName>
</protein>
<proteinExistence type="predicted"/>
<accession>A0A1A9VZN1</accession>
<dbReference type="InterPro" id="IPR002110">
    <property type="entry name" value="Ankyrin_rpt"/>
</dbReference>
<dbReference type="Pfam" id="PF12796">
    <property type="entry name" value="Ank_2"/>
    <property type="match status" value="1"/>
</dbReference>
<keyword evidence="1" id="KW-0677">Repeat</keyword>
<dbReference type="InterPro" id="IPR051070">
    <property type="entry name" value="NF-kappa-B_inhibitor"/>
</dbReference>
<keyword evidence="4" id="KW-1185">Reference proteome</keyword>
<dbReference type="EnsemblMetazoa" id="GBRI000613-RA">
    <property type="protein sequence ID" value="GBRI000613-PA"/>
    <property type="gene ID" value="GBRI000613"/>
</dbReference>
<dbReference type="VEuPathDB" id="VectorBase:GBRI000613"/>
<evidence type="ECO:0000313" key="3">
    <source>
        <dbReference type="EnsemblMetazoa" id="GBRI000613-PA"/>
    </source>
</evidence>
<evidence type="ECO:0000256" key="2">
    <source>
        <dbReference type="ARBA" id="ARBA00023043"/>
    </source>
</evidence>
<dbReference type="GO" id="GO:0005829">
    <property type="term" value="C:cytosol"/>
    <property type="evidence" value="ECO:0007669"/>
    <property type="project" value="TreeGrafter"/>
</dbReference>